<reference evidence="2 3" key="1">
    <citation type="submission" date="2019-02" db="EMBL/GenBank/DDBJ databases">
        <title>Deep-cultivation of Planctomycetes and their phenomic and genomic characterization uncovers novel biology.</title>
        <authorList>
            <person name="Wiegand S."/>
            <person name="Jogler M."/>
            <person name="Boedeker C."/>
            <person name="Pinto D."/>
            <person name="Vollmers J."/>
            <person name="Rivas-Marin E."/>
            <person name="Kohn T."/>
            <person name="Peeters S.H."/>
            <person name="Heuer A."/>
            <person name="Rast P."/>
            <person name="Oberbeckmann S."/>
            <person name="Bunk B."/>
            <person name="Jeske O."/>
            <person name="Meyerdierks A."/>
            <person name="Storesund J.E."/>
            <person name="Kallscheuer N."/>
            <person name="Luecker S."/>
            <person name="Lage O.M."/>
            <person name="Pohl T."/>
            <person name="Merkel B.J."/>
            <person name="Hornburger P."/>
            <person name="Mueller R.-W."/>
            <person name="Bruemmer F."/>
            <person name="Labrenz M."/>
            <person name="Spormann A.M."/>
            <person name="Op Den Camp H."/>
            <person name="Overmann J."/>
            <person name="Amann R."/>
            <person name="Jetten M.S.M."/>
            <person name="Mascher T."/>
            <person name="Medema M.H."/>
            <person name="Devos D.P."/>
            <person name="Kaster A.-K."/>
            <person name="Ovreas L."/>
            <person name="Rohde M."/>
            <person name="Galperin M.Y."/>
            <person name="Jogler C."/>
        </authorList>
    </citation>
    <scope>NUCLEOTIDE SEQUENCE [LARGE SCALE GENOMIC DNA]</scope>
    <source>
        <strain evidence="2 3">KOR34</strain>
    </source>
</reference>
<dbReference type="GO" id="GO:0016788">
    <property type="term" value="F:hydrolase activity, acting on ester bonds"/>
    <property type="evidence" value="ECO:0007669"/>
    <property type="project" value="UniProtKB-ARBA"/>
</dbReference>
<proteinExistence type="predicted"/>
<dbReference type="Pfam" id="PF13472">
    <property type="entry name" value="Lipase_GDSL_2"/>
    <property type="match status" value="1"/>
</dbReference>
<dbReference type="Proteomes" id="UP000316714">
    <property type="component" value="Unassembled WGS sequence"/>
</dbReference>
<dbReference type="Gene3D" id="3.40.50.1110">
    <property type="entry name" value="SGNH hydrolase"/>
    <property type="match status" value="1"/>
</dbReference>
<dbReference type="InterPro" id="IPR036514">
    <property type="entry name" value="SGNH_hydro_sf"/>
</dbReference>
<name>A0A5C5V396_9BACT</name>
<evidence type="ECO:0000259" key="1">
    <source>
        <dbReference type="Pfam" id="PF13472"/>
    </source>
</evidence>
<protein>
    <recommendedName>
        <fullName evidence="1">SGNH hydrolase-type esterase domain-containing protein</fullName>
    </recommendedName>
</protein>
<accession>A0A5C5V396</accession>
<dbReference type="EMBL" id="SIHJ01000003">
    <property type="protein sequence ID" value="TWT32409.1"/>
    <property type="molecule type" value="Genomic_DNA"/>
</dbReference>
<sequence length="216" mass="24232">MPALLAQAQTQPQSDAKADRWAEAMEKFARQDERRPYPQGGIVLTGSSSARLWEVEKAFPDLDPPILNRGFGGSQYSDIVRHAELLVLKHRPRLVILYSGDNDIAGGKSTDQIMGDFTTVTERLLSELPEATIAVIPAKPSPSRWKKVDQYHALNARIKAACGDEPRMRYVDVWPAMLGPDGKPRPELFRDDRLHMTADGYAIWNDAVRELVTPKR</sequence>
<keyword evidence="3" id="KW-1185">Reference proteome</keyword>
<evidence type="ECO:0000313" key="3">
    <source>
        <dbReference type="Proteomes" id="UP000316714"/>
    </source>
</evidence>
<dbReference type="AlphaFoldDB" id="A0A5C5V396"/>
<dbReference type="SUPFAM" id="SSF52266">
    <property type="entry name" value="SGNH hydrolase"/>
    <property type="match status" value="1"/>
</dbReference>
<organism evidence="2 3">
    <name type="scientific">Posidoniimonas corsicana</name>
    <dbReference type="NCBI Taxonomy" id="1938618"/>
    <lineage>
        <taxon>Bacteria</taxon>
        <taxon>Pseudomonadati</taxon>
        <taxon>Planctomycetota</taxon>
        <taxon>Planctomycetia</taxon>
        <taxon>Pirellulales</taxon>
        <taxon>Lacipirellulaceae</taxon>
        <taxon>Posidoniimonas</taxon>
    </lineage>
</organism>
<comment type="caution">
    <text evidence="2">The sequence shown here is derived from an EMBL/GenBank/DDBJ whole genome shotgun (WGS) entry which is preliminary data.</text>
</comment>
<dbReference type="InterPro" id="IPR013830">
    <property type="entry name" value="SGNH_hydro"/>
</dbReference>
<feature type="domain" description="SGNH hydrolase-type esterase" evidence="1">
    <location>
        <begin position="65"/>
        <end position="203"/>
    </location>
</feature>
<evidence type="ECO:0000313" key="2">
    <source>
        <dbReference type="EMBL" id="TWT32409.1"/>
    </source>
</evidence>
<gene>
    <name evidence="2" type="ORF">KOR34_41720</name>
</gene>